<sequence>MVKNLPLY</sequence>
<evidence type="ECO:0000313" key="1">
    <source>
        <dbReference type="EMBL" id="SCB67645.1"/>
    </source>
</evidence>
<evidence type="ECO:0000313" key="2">
    <source>
        <dbReference type="Proteomes" id="UP000195696"/>
    </source>
</evidence>
<accession>A0A1C4CCX7</accession>
<dbReference type="Proteomes" id="UP000195696">
    <property type="component" value="Unassembled WGS sequence"/>
</dbReference>
<organism evidence="1 2">
    <name type="scientific">Bacillus mycoides</name>
    <dbReference type="NCBI Taxonomy" id="1405"/>
    <lineage>
        <taxon>Bacteria</taxon>
        <taxon>Bacillati</taxon>
        <taxon>Bacillota</taxon>
        <taxon>Bacilli</taxon>
        <taxon>Bacillales</taxon>
        <taxon>Bacillaceae</taxon>
        <taxon>Bacillus</taxon>
        <taxon>Bacillus cereus group</taxon>
    </lineage>
</organism>
<reference evidence="1 2" key="1">
    <citation type="submission" date="2016-08" db="EMBL/GenBank/DDBJ databases">
        <authorList>
            <person name="Seilhamer J.J."/>
        </authorList>
    </citation>
    <scope>NUCLEOTIDE SEQUENCE [LARGE SCALE GENOMIC DNA]</scope>
    <source>
        <strain evidence="1 2">SDA_GO95</strain>
    </source>
</reference>
<name>A0A1C4CCX7_BACMY</name>
<protein>
    <submittedName>
        <fullName evidence="1">Uncharacterized protein</fullName>
    </submittedName>
</protein>
<gene>
    <name evidence="1" type="ORF">BWGO95_01770</name>
</gene>
<dbReference type="EMBL" id="FMAK01000026">
    <property type="protein sequence ID" value="SCB67645.1"/>
    <property type="molecule type" value="Genomic_DNA"/>
</dbReference>
<proteinExistence type="predicted"/>